<dbReference type="eggNOG" id="KOG1175">
    <property type="taxonomic scope" value="Eukaryota"/>
</dbReference>
<dbReference type="HOGENOM" id="CLU_000022_3_3_1"/>
<dbReference type="InterPro" id="IPR045851">
    <property type="entry name" value="AMP-bd_C_sf"/>
</dbReference>
<dbReference type="RefSeq" id="XP_007743131.1">
    <property type="nucleotide sequence ID" value="XM_007744941.1"/>
</dbReference>
<dbReference type="PANTHER" id="PTHR42921">
    <property type="entry name" value="ACETOACETYL-COA SYNTHETASE"/>
    <property type="match status" value="1"/>
</dbReference>
<feature type="domain" description="AMP-dependent synthetase/ligase" evidence="1">
    <location>
        <begin position="121"/>
        <end position="485"/>
    </location>
</feature>
<dbReference type="PROSITE" id="PS00455">
    <property type="entry name" value="AMP_BINDING"/>
    <property type="match status" value="1"/>
</dbReference>
<dbReference type="NCBIfam" id="NF002937">
    <property type="entry name" value="PRK03584.1"/>
    <property type="match status" value="1"/>
</dbReference>
<dbReference type="InterPro" id="IPR042099">
    <property type="entry name" value="ANL_N_sf"/>
</dbReference>
<sequence length="683" mass="75661">MAISPQRRLLWQPQNLNSTETDRFRRFINKRHNLSIRDYGELHAYSVSKESAGDFWVDLFLFLDIKADVIPRSSYLGHLPMYSPPQFFPGIKSNFAANLLLGNNPKDIAIHACNEGGINLIHVTWGELYRRVEQTADAMAAFGIGVGDRVAAVISNRPETMILCLATLSLGALWSTSSPDMGDQGILDRLLQIRPKLVFAESAVLYNGKIRKLMEKHSACASRMQTTPEFITYVVIEHPDQPVKILQGSGLIGYPEFLQRRVGRKLSFEQLPFHHPGFIVYSSGTTGQPKCIVHSAMGLLLQVRKDSTFCFDVRPGDTLLQYTTTGWIMWAMVLCGLAYKGRVVVYDGSPLLPDKLVLFRLVEKLKVKLLGTSARFLSDLKAENLKPKNHCDLSSLRTITSTGSTLAADVCNWFYDEGFPAHIHLASTSGGTDLACSLVSGTPTLPVYSGEIQCESLGMAVDIADVTKAELHSIKSSGKPGELVCTMPFPSQPVMFWGSTGAKRYESSYFERFGRKVWNQGDFVQMSTDTGGFLMLGRSDGVLNPSGVRFGSAEIYEVVDKLPYAEDTICVGQRRARDADESVILFVKMQQNKPLTTAMKKEIQSAIRTARSPRHVPKYIFQVPEIPYTINGKKVEIAVKQIVCGTSITPSSTVANPQSLKFFEQFLEVEQAARGSESPSAKL</sequence>
<comment type="caution">
    <text evidence="2">The sequence shown here is derived from an EMBL/GenBank/DDBJ whole genome shotgun (WGS) entry which is preliminary data.</text>
</comment>
<dbReference type="Proteomes" id="UP000019471">
    <property type="component" value="Unassembled WGS sequence"/>
</dbReference>
<dbReference type="Pfam" id="PF00501">
    <property type="entry name" value="AMP-binding"/>
    <property type="match status" value="1"/>
</dbReference>
<dbReference type="OrthoDB" id="10253869at2759"/>
<keyword evidence="2" id="KW-0436">Ligase</keyword>
<dbReference type="Gene3D" id="3.40.50.12780">
    <property type="entry name" value="N-terminal domain of ligase-like"/>
    <property type="match status" value="1"/>
</dbReference>
<reference evidence="2 3" key="1">
    <citation type="submission" date="2013-03" db="EMBL/GenBank/DDBJ databases">
        <title>The Genome Sequence of Cladophialophora psammophila CBS 110553.</title>
        <authorList>
            <consortium name="The Broad Institute Genomics Platform"/>
            <person name="Cuomo C."/>
            <person name="de Hoog S."/>
            <person name="Gorbushina A."/>
            <person name="Walker B."/>
            <person name="Young S.K."/>
            <person name="Zeng Q."/>
            <person name="Gargeya S."/>
            <person name="Fitzgerald M."/>
            <person name="Haas B."/>
            <person name="Abouelleil A."/>
            <person name="Allen A.W."/>
            <person name="Alvarado L."/>
            <person name="Arachchi H.M."/>
            <person name="Berlin A.M."/>
            <person name="Chapman S.B."/>
            <person name="Gainer-Dewar J."/>
            <person name="Goldberg J."/>
            <person name="Griggs A."/>
            <person name="Gujja S."/>
            <person name="Hansen M."/>
            <person name="Howarth C."/>
            <person name="Imamovic A."/>
            <person name="Ireland A."/>
            <person name="Larimer J."/>
            <person name="McCowan C."/>
            <person name="Murphy C."/>
            <person name="Pearson M."/>
            <person name="Poon T.W."/>
            <person name="Priest M."/>
            <person name="Roberts A."/>
            <person name="Saif S."/>
            <person name="Shea T."/>
            <person name="Sisk P."/>
            <person name="Sykes S."/>
            <person name="Wortman J."/>
            <person name="Nusbaum C."/>
            <person name="Birren B."/>
        </authorList>
    </citation>
    <scope>NUCLEOTIDE SEQUENCE [LARGE SCALE GENOMIC DNA]</scope>
    <source>
        <strain evidence="2 3">CBS 110553</strain>
    </source>
</reference>
<accession>W9WV94</accession>
<evidence type="ECO:0000259" key="1">
    <source>
        <dbReference type="Pfam" id="PF00501"/>
    </source>
</evidence>
<gene>
    <name evidence="2" type="ORF">A1O5_04334</name>
</gene>
<protein>
    <submittedName>
        <fullName evidence="2">Acetoacetate-CoA ligase</fullName>
    </submittedName>
</protein>
<proteinExistence type="predicted"/>
<organism evidence="2 3">
    <name type="scientific">Cladophialophora psammophila CBS 110553</name>
    <dbReference type="NCBI Taxonomy" id="1182543"/>
    <lineage>
        <taxon>Eukaryota</taxon>
        <taxon>Fungi</taxon>
        <taxon>Dikarya</taxon>
        <taxon>Ascomycota</taxon>
        <taxon>Pezizomycotina</taxon>
        <taxon>Eurotiomycetes</taxon>
        <taxon>Chaetothyriomycetidae</taxon>
        <taxon>Chaetothyriales</taxon>
        <taxon>Herpotrichiellaceae</taxon>
        <taxon>Cladophialophora</taxon>
    </lineage>
</organism>
<dbReference type="GO" id="GO:0030729">
    <property type="term" value="F:acetoacetate-CoA ligase activity"/>
    <property type="evidence" value="ECO:0007669"/>
    <property type="project" value="InterPro"/>
</dbReference>
<dbReference type="InterPro" id="IPR020845">
    <property type="entry name" value="AMP-binding_CS"/>
</dbReference>
<name>W9WV94_9EURO</name>
<dbReference type="InterPro" id="IPR005914">
    <property type="entry name" value="Acac_CoA_synth"/>
</dbReference>
<dbReference type="GO" id="GO:0006629">
    <property type="term" value="P:lipid metabolic process"/>
    <property type="evidence" value="ECO:0007669"/>
    <property type="project" value="InterPro"/>
</dbReference>
<dbReference type="Gene3D" id="3.30.300.30">
    <property type="match status" value="1"/>
</dbReference>
<dbReference type="SUPFAM" id="SSF56801">
    <property type="entry name" value="Acetyl-CoA synthetase-like"/>
    <property type="match status" value="1"/>
</dbReference>
<dbReference type="InterPro" id="IPR000873">
    <property type="entry name" value="AMP-dep_synth/lig_dom"/>
</dbReference>
<keyword evidence="3" id="KW-1185">Reference proteome</keyword>
<dbReference type="PANTHER" id="PTHR42921:SF4">
    <property type="entry name" value="ACETOACETYL-COA SYNTHASE (AFU_ORTHOLOGUE AFUA_8G04770)"/>
    <property type="match status" value="1"/>
</dbReference>
<dbReference type="AlphaFoldDB" id="W9WV94"/>
<dbReference type="EMBL" id="AMGX01000006">
    <property type="protein sequence ID" value="EXJ71833.1"/>
    <property type="molecule type" value="Genomic_DNA"/>
</dbReference>
<evidence type="ECO:0000313" key="2">
    <source>
        <dbReference type="EMBL" id="EXJ71833.1"/>
    </source>
</evidence>
<evidence type="ECO:0000313" key="3">
    <source>
        <dbReference type="Proteomes" id="UP000019471"/>
    </source>
</evidence>
<dbReference type="GeneID" id="19189058"/>
<dbReference type="NCBIfam" id="TIGR01217">
    <property type="entry name" value="ac_ac_CoA_syn"/>
    <property type="match status" value="1"/>
</dbReference>
<dbReference type="STRING" id="1182543.W9WV94"/>